<gene>
    <name evidence="2" type="ORF">NCTC10296_01175</name>
</gene>
<dbReference type="STRING" id="493.BWD07_01770"/>
<dbReference type="OrthoDB" id="4827574at2"/>
<evidence type="ECO:0000313" key="2">
    <source>
        <dbReference type="EMBL" id="VEF01048.1"/>
    </source>
</evidence>
<protein>
    <submittedName>
        <fullName evidence="2">Protein of uncharacterized function (DUF2185)</fullName>
    </submittedName>
</protein>
<dbReference type="RefSeq" id="WP_085415665.1">
    <property type="nucleotide sequence ID" value="NZ_CAUJPY010000022.1"/>
</dbReference>
<dbReference type="InterPro" id="IPR018689">
    <property type="entry name" value="Imm33_dom"/>
</dbReference>
<accession>A0A1X3D057</accession>
<proteinExistence type="predicted"/>
<keyword evidence="3" id="KW-1185">Reference proteome</keyword>
<dbReference type="Pfam" id="PF09951">
    <property type="entry name" value="Imm33"/>
    <property type="match status" value="1"/>
</dbReference>
<evidence type="ECO:0000313" key="3">
    <source>
        <dbReference type="Proteomes" id="UP000279284"/>
    </source>
</evidence>
<dbReference type="KEGG" id="nci:NCTC10296_01175"/>
<dbReference type="EMBL" id="LR134313">
    <property type="protein sequence ID" value="VEF01048.1"/>
    <property type="molecule type" value="Genomic_DNA"/>
</dbReference>
<reference evidence="2 3" key="1">
    <citation type="submission" date="2018-12" db="EMBL/GenBank/DDBJ databases">
        <authorList>
            <consortium name="Pathogen Informatics"/>
        </authorList>
    </citation>
    <scope>NUCLEOTIDE SEQUENCE [LARGE SCALE GENOMIC DNA]</scope>
    <source>
        <strain evidence="2 3">NCTC10296</strain>
    </source>
</reference>
<sequence length="106" mass="11830">MNKFANALSAALERCVASKAITEEKQPVGFAYREAPVFEHDSGWRFFSGNETDEYTDNPDNFTVCGINEITDRCPALLPILQETAGAWEADETGRFLPAADWQPQE</sequence>
<dbReference type="Proteomes" id="UP000279284">
    <property type="component" value="Chromosome"/>
</dbReference>
<dbReference type="PANTHER" id="PTHR38743:SF2">
    <property type="entry name" value="DUF2185 DOMAIN-CONTAINING PROTEIN"/>
    <property type="match status" value="1"/>
</dbReference>
<dbReference type="AlphaFoldDB" id="A0A1X3D057"/>
<name>A0A1X3D057_9NEIS</name>
<dbReference type="PANTHER" id="PTHR38743">
    <property type="entry name" value="SIMILAR TO GLYOXYLASE I FAMILY PROTEIN"/>
    <property type="match status" value="1"/>
</dbReference>
<organism evidence="2 3">
    <name type="scientific">Neisseria canis</name>
    <dbReference type="NCBI Taxonomy" id="493"/>
    <lineage>
        <taxon>Bacteria</taxon>
        <taxon>Pseudomonadati</taxon>
        <taxon>Pseudomonadota</taxon>
        <taxon>Betaproteobacteria</taxon>
        <taxon>Neisseriales</taxon>
        <taxon>Neisseriaceae</taxon>
        <taxon>Neisseria</taxon>
    </lineage>
</organism>
<evidence type="ECO:0000259" key="1">
    <source>
        <dbReference type="Pfam" id="PF09951"/>
    </source>
</evidence>
<feature type="domain" description="Immunity protein Imm33" evidence="1">
    <location>
        <begin position="15"/>
        <end position="97"/>
    </location>
</feature>